<name>X0RH19_9ZZZZ</name>
<evidence type="ECO:0000313" key="1">
    <source>
        <dbReference type="EMBL" id="GAF68053.1"/>
    </source>
</evidence>
<protein>
    <submittedName>
        <fullName evidence="1">Uncharacterized protein</fullName>
    </submittedName>
</protein>
<accession>X0RH19</accession>
<comment type="caution">
    <text evidence="1">The sequence shown here is derived from an EMBL/GenBank/DDBJ whole genome shotgun (WGS) entry which is preliminary data.</text>
</comment>
<dbReference type="EMBL" id="BARS01006360">
    <property type="protein sequence ID" value="GAF68053.1"/>
    <property type="molecule type" value="Genomic_DNA"/>
</dbReference>
<sequence length="124" mass="13448">MELRIPLTGTIEVEGAYKEGKLVGKADDPIRIIPIDLGNVSWTLKDIDLVDEVAIIEVVPSPVITKVVGDVPVTRPATKAEKTASLNHAKGRLAGKTKDDLYLETKSAKLKRLEECEPESKSTA</sequence>
<organism evidence="1">
    <name type="scientific">marine sediment metagenome</name>
    <dbReference type="NCBI Taxonomy" id="412755"/>
    <lineage>
        <taxon>unclassified sequences</taxon>
        <taxon>metagenomes</taxon>
        <taxon>ecological metagenomes</taxon>
    </lineage>
</organism>
<gene>
    <name evidence="1" type="ORF">S01H1_12395</name>
</gene>
<reference evidence="1" key="1">
    <citation type="journal article" date="2014" name="Front. Microbiol.">
        <title>High frequency of phylogenetically diverse reductive dehalogenase-homologous genes in deep subseafloor sedimentary metagenomes.</title>
        <authorList>
            <person name="Kawai M."/>
            <person name="Futagami T."/>
            <person name="Toyoda A."/>
            <person name="Takaki Y."/>
            <person name="Nishi S."/>
            <person name="Hori S."/>
            <person name="Arai W."/>
            <person name="Tsubouchi T."/>
            <person name="Morono Y."/>
            <person name="Uchiyama I."/>
            <person name="Ito T."/>
            <person name="Fujiyama A."/>
            <person name="Inagaki F."/>
            <person name="Takami H."/>
        </authorList>
    </citation>
    <scope>NUCLEOTIDE SEQUENCE</scope>
    <source>
        <strain evidence="1">Expedition CK06-06</strain>
    </source>
</reference>
<dbReference type="AlphaFoldDB" id="X0RH19"/>
<proteinExistence type="predicted"/>